<evidence type="ECO:0000256" key="1">
    <source>
        <dbReference type="ARBA" id="ARBA00007316"/>
    </source>
</evidence>
<dbReference type="CDD" id="cd05387">
    <property type="entry name" value="BY-kinase"/>
    <property type="match status" value="1"/>
</dbReference>
<comment type="similarity">
    <text evidence="1">Belongs to the CpsD/CapB family.</text>
</comment>
<accession>A0A198A864</accession>
<dbReference type="PANTHER" id="PTHR32309">
    <property type="entry name" value="TYROSINE-PROTEIN KINASE"/>
    <property type="match status" value="1"/>
</dbReference>
<keyword evidence="12" id="KW-1185">Reference proteome</keyword>
<evidence type="ECO:0000313" key="11">
    <source>
        <dbReference type="EMBL" id="OAS17261.1"/>
    </source>
</evidence>
<evidence type="ECO:0000256" key="7">
    <source>
        <dbReference type="ARBA" id="ARBA00023137"/>
    </source>
</evidence>
<dbReference type="FunFam" id="3.40.50.300:FF:000527">
    <property type="entry name" value="Tyrosine-protein kinase etk"/>
    <property type="match status" value="1"/>
</dbReference>
<dbReference type="SUPFAM" id="SSF52540">
    <property type="entry name" value="P-loop containing nucleoside triphosphate hydrolases"/>
    <property type="match status" value="1"/>
</dbReference>
<dbReference type="GO" id="GO:0005886">
    <property type="term" value="C:plasma membrane"/>
    <property type="evidence" value="ECO:0007669"/>
    <property type="project" value="TreeGrafter"/>
</dbReference>
<dbReference type="InterPro" id="IPR027417">
    <property type="entry name" value="P-loop_NTPase"/>
</dbReference>
<reference evidence="11 12" key="1">
    <citation type="submission" date="2016-05" db="EMBL/GenBank/DDBJ databases">
        <title>Paenibacillus sp. 1ZS3-15 nov., isolated from the rhizosphere soil.</title>
        <authorList>
            <person name="Zhang X.X."/>
            <person name="Zhang J."/>
        </authorList>
    </citation>
    <scope>NUCLEOTIDE SEQUENCE [LARGE SCALE GENOMIC DNA]</scope>
    <source>
        <strain evidence="11 12">1ZS3-15</strain>
    </source>
</reference>
<dbReference type="GO" id="GO:0004715">
    <property type="term" value="F:non-membrane spanning protein tyrosine kinase activity"/>
    <property type="evidence" value="ECO:0007669"/>
    <property type="project" value="UniProtKB-EC"/>
</dbReference>
<dbReference type="Pfam" id="PF13614">
    <property type="entry name" value="AAA_31"/>
    <property type="match status" value="1"/>
</dbReference>
<evidence type="ECO:0000256" key="9">
    <source>
        <dbReference type="SAM" id="MobiDB-lite"/>
    </source>
</evidence>
<feature type="domain" description="AAA" evidence="10">
    <location>
        <begin position="44"/>
        <end position="205"/>
    </location>
</feature>
<evidence type="ECO:0000313" key="12">
    <source>
        <dbReference type="Proteomes" id="UP000078454"/>
    </source>
</evidence>
<keyword evidence="6" id="KW-0067">ATP-binding</keyword>
<dbReference type="EMBL" id="LYPB01000073">
    <property type="protein sequence ID" value="OAS17261.1"/>
    <property type="molecule type" value="Genomic_DNA"/>
</dbReference>
<evidence type="ECO:0000256" key="3">
    <source>
        <dbReference type="ARBA" id="ARBA00022679"/>
    </source>
</evidence>
<evidence type="ECO:0000259" key="10">
    <source>
        <dbReference type="Pfam" id="PF13614"/>
    </source>
</evidence>
<keyword evidence="5" id="KW-0418">Kinase</keyword>
<dbReference type="EC" id="2.7.10.2" evidence="2"/>
<keyword evidence="4" id="KW-0547">Nucleotide-binding</keyword>
<dbReference type="Proteomes" id="UP000078454">
    <property type="component" value="Unassembled WGS sequence"/>
</dbReference>
<dbReference type="InterPro" id="IPR005702">
    <property type="entry name" value="Wzc-like_C"/>
</dbReference>
<evidence type="ECO:0000256" key="4">
    <source>
        <dbReference type="ARBA" id="ARBA00022741"/>
    </source>
</evidence>
<dbReference type="PANTHER" id="PTHR32309:SF13">
    <property type="entry name" value="FERRIC ENTEROBACTIN TRANSPORT PROTEIN FEPE"/>
    <property type="match status" value="1"/>
</dbReference>
<dbReference type="STRING" id="1850517.A8708_02905"/>
<gene>
    <name evidence="11" type="ORF">A8708_02905</name>
</gene>
<dbReference type="InterPro" id="IPR050445">
    <property type="entry name" value="Bact_polysacc_biosynth/exp"/>
</dbReference>
<comment type="catalytic activity">
    <reaction evidence="8">
        <text>L-tyrosyl-[protein] + ATP = O-phospho-L-tyrosyl-[protein] + ADP + H(+)</text>
        <dbReference type="Rhea" id="RHEA:10596"/>
        <dbReference type="Rhea" id="RHEA-COMP:10136"/>
        <dbReference type="Rhea" id="RHEA-COMP:20101"/>
        <dbReference type="ChEBI" id="CHEBI:15378"/>
        <dbReference type="ChEBI" id="CHEBI:30616"/>
        <dbReference type="ChEBI" id="CHEBI:46858"/>
        <dbReference type="ChEBI" id="CHEBI:61978"/>
        <dbReference type="ChEBI" id="CHEBI:456216"/>
        <dbReference type="EC" id="2.7.10.2"/>
    </reaction>
</comment>
<dbReference type="NCBIfam" id="TIGR01007">
    <property type="entry name" value="eps_fam"/>
    <property type="match status" value="1"/>
</dbReference>
<dbReference type="InterPro" id="IPR025669">
    <property type="entry name" value="AAA_dom"/>
</dbReference>
<comment type="caution">
    <text evidence="11">The sequence shown here is derived from an EMBL/GenBank/DDBJ whole genome shotgun (WGS) entry which is preliminary data.</text>
</comment>
<evidence type="ECO:0000256" key="5">
    <source>
        <dbReference type="ARBA" id="ARBA00022777"/>
    </source>
</evidence>
<dbReference type="GO" id="GO:0005524">
    <property type="term" value="F:ATP binding"/>
    <property type="evidence" value="ECO:0007669"/>
    <property type="project" value="UniProtKB-KW"/>
</dbReference>
<organism evidence="11 12">
    <name type="scientific">Paenibacillus oryzisoli</name>
    <dbReference type="NCBI Taxonomy" id="1850517"/>
    <lineage>
        <taxon>Bacteria</taxon>
        <taxon>Bacillati</taxon>
        <taxon>Bacillota</taxon>
        <taxon>Bacilli</taxon>
        <taxon>Bacillales</taxon>
        <taxon>Paenibacillaceae</taxon>
        <taxon>Paenibacillus</taxon>
    </lineage>
</organism>
<evidence type="ECO:0000256" key="8">
    <source>
        <dbReference type="ARBA" id="ARBA00051245"/>
    </source>
</evidence>
<protein>
    <recommendedName>
        <fullName evidence="2">non-specific protein-tyrosine kinase</fullName>
        <ecNumber evidence="2">2.7.10.2</ecNumber>
    </recommendedName>
</protein>
<sequence length="230" mass="25673">MRSMRTLINKHPLITESHPKSQVSESYRTLRTNIQFSSIDRSMKTLLVTSAQPGDGKSTTAANLSVAYAQEGKKVLIVDADLRKPTLHHYFGKSNRYGLTSAIVNRNQFDEFICETSIENLFLIPSGPIPPNPSELLMSQKMTVFLEEMAARFDVIIIDSPPTLAVADAQILATKCDGVVMVIRDGKVKRDMARKAIHNLQRVQAKVLGVVLNNKRPKKSDGAYYDYYGD</sequence>
<dbReference type="Gene3D" id="3.40.50.300">
    <property type="entry name" value="P-loop containing nucleotide triphosphate hydrolases"/>
    <property type="match status" value="1"/>
</dbReference>
<keyword evidence="3" id="KW-0808">Transferase</keyword>
<evidence type="ECO:0000256" key="6">
    <source>
        <dbReference type="ARBA" id="ARBA00022840"/>
    </source>
</evidence>
<proteinExistence type="inferred from homology"/>
<keyword evidence="7" id="KW-0829">Tyrosine-protein kinase</keyword>
<evidence type="ECO:0000256" key="2">
    <source>
        <dbReference type="ARBA" id="ARBA00011903"/>
    </source>
</evidence>
<dbReference type="AlphaFoldDB" id="A0A198A864"/>
<feature type="region of interest" description="Disordered" evidence="9">
    <location>
        <begin position="1"/>
        <end position="22"/>
    </location>
</feature>
<dbReference type="GO" id="GO:0042802">
    <property type="term" value="F:identical protein binding"/>
    <property type="evidence" value="ECO:0007669"/>
    <property type="project" value="UniProtKB-ARBA"/>
</dbReference>
<name>A0A198A864_9BACL</name>